<organism evidence="5 6">
    <name type="scientific">Myriangium duriaei CBS 260.36</name>
    <dbReference type="NCBI Taxonomy" id="1168546"/>
    <lineage>
        <taxon>Eukaryota</taxon>
        <taxon>Fungi</taxon>
        <taxon>Dikarya</taxon>
        <taxon>Ascomycota</taxon>
        <taxon>Pezizomycotina</taxon>
        <taxon>Dothideomycetes</taxon>
        <taxon>Dothideomycetidae</taxon>
        <taxon>Myriangiales</taxon>
        <taxon>Myriangiaceae</taxon>
        <taxon>Myriangium</taxon>
    </lineage>
</organism>
<dbReference type="Pfam" id="PF01494">
    <property type="entry name" value="FAD_binding_3"/>
    <property type="match status" value="1"/>
</dbReference>
<keyword evidence="6" id="KW-1185">Reference proteome</keyword>
<evidence type="ECO:0000256" key="3">
    <source>
        <dbReference type="ARBA" id="ARBA00023002"/>
    </source>
</evidence>
<keyword evidence="2" id="KW-0274">FAD</keyword>
<evidence type="ECO:0000256" key="1">
    <source>
        <dbReference type="ARBA" id="ARBA00022630"/>
    </source>
</evidence>
<keyword evidence="3" id="KW-0560">Oxidoreductase</keyword>
<reference evidence="5" key="1">
    <citation type="journal article" date="2020" name="Stud. Mycol.">
        <title>101 Dothideomycetes genomes: a test case for predicting lifestyles and emergence of pathogens.</title>
        <authorList>
            <person name="Haridas S."/>
            <person name="Albert R."/>
            <person name="Binder M."/>
            <person name="Bloem J."/>
            <person name="Labutti K."/>
            <person name="Salamov A."/>
            <person name="Andreopoulos B."/>
            <person name="Baker S."/>
            <person name="Barry K."/>
            <person name="Bills G."/>
            <person name="Bluhm B."/>
            <person name="Cannon C."/>
            <person name="Castanera R."/>
            <person name="Culley D."/>
            <person name="Daum C."/>
            <person name="Ezra D."/>
            <person name="Gonzalez J."/>
            <person name="Henrissat B."/>
            <person name="Kuo A."/>
            <person name="Liang C."/>
            <person name="Lipzen A."/>
            <person name="Lutzoni F."/>
            <person name="Magnuson J."/>
            <person name="Mondo S."/>
            <person name="Nolan M."/>
            <person name="Ohm R."/>
            <person name="Pangilinan J."/>
            <person name="Park H.-J."/>
            <person name="Ramirez L."/>
            <person name="Alfaro M."/>
            <person name="Sun H."/>
            <person name="Tritt A."/>
            <person name="Yoshinaga Y."/>
            <person name="Zwiers L.-H."/>
            <person name="Turgeon B."/>
            <person name="Goodwin S."/>
            <person name="Spatafora J."/>
            <person name="Crous P."/>
            <person name="Grigoriev I."/>
        </authorList>
    </citation>
    <scope>NUCLEOTIDE SEQUENCE</scope>
    <source>
        <strain evidence="5">CBS 260.36</strain>
    </source>
</reference>
<proteinExistence type="predicted"/>
<comment type="caution">
    <text evidence="5">The sequence shown here is derived from an EMBL/GenBank/DDBJ whole genome shotgun (WGS) entry which is preliminary data.</text>
</comment>
<evidence type="ECO:0000313" key="6">
    <source>
        <dbReference type="Proteomes" id="UP000799439"/>
    </source>
</evidence>
<dbReference type="PANTHER" id="PTHR46720">
    <property type="entry name" value="HYDROXYLASE, PUTATIVE (AFU_ORTHOLOGUE AFUA_3G01460)-RELATED"/>
    <property type="match status" value="1"/>
</dbReference>
<evidence type="ECO:0000256" key="2">
    <source>
        <dbReference type="ARBA" id="ARBA00022827"/>
    </source>
</evidence>
<dbReference type="GO" id="GO:0071949">
    <property type="term" value="F:FAD binding"/>
    <property type="evidence" value="ECO:0007669"/>
    <property type="project" value="InterPro"/>
</dbReference>
<dbReference type="SUPFAM" id="SSF54373">
    <property type="entry name" value="FAD-linked reductases, C-terminal domain"/>
    <property type="match status" value="1"/>
</dbReference>
<dbReference type="InterPro" id="IPR051104">
    <property type="entry name" value="FAD_monoxygenase"/>
</dbReference>
<dbReference type="PROSITE" id="PS51257">
    <property type="entry name" value="PROKAR_LIPOPROTEIN"/>
    <property type="match status" value="1"/>
</dbReference>
<accession>A0A9P4J4Y0</accession>
<dbReference type="OrthoDB" id="417877at2759"/>
<dbReference type="GO" id="GO:0044550">
    <property type="term" value="P:secondary metabolite biosynthetic process"/>
    <property type="evidence" value="ECO:0007669"/>
    <property type="project" value="TreeGrafter"/>
</dbReference>
<dbReference type="SUPFAM" id="SSF51905">
    <property type="entry name" value="FAD/NAD(P)-binding domain"/>
    <property type="match status" value="1"/>
</dbReference>
<sequence length="422" mass="45986">MAPDKTNLQDTIAIVGGGIGGLTLAIGCLTQSVPIHVYEAAPSFGEIGAGVSFGPNALRAMQLISPSIWNAFQACLTNNASHESSKYWFRFRNGNDTSSKVGSSIIDLECATGQTSVHRARFLDELVKEVPEEAASFGKRLDNVDDRGEHVVLHFKDGTSARHAAVICCDGIKSRGRHILLGKDHPAASAVFSGKYAYRGLIPMDQAAELMGDDIARNSHMFLGKGGHVLTFPIEKGDTMNVVAFGSADRWDDPEWVKPMKKDDMRRDFAGFVEVVHEIVSLMQKPDLWALFEMPPAPTYFKNRICLLGDAAHASTPHQGAGAGMAIEDALVMSNLLAGLSTTEAPRAFKAFDTARRPRTQKLVTTSHDTGLLYEFQLPGAMDDTNLVADNLSKRLKWIWDFDLKSHVEEAKALLKQTDGTS</sequence>
<evidence type="ECO:0000259" key="4">
    <source>
        <dbReference type="Pfam" id="PF01494"/>
    </source>
</evidence>
<protein>
    <submittedName>
        <fullName evidence="5">FAD/NAD(P)-binding domain-containing protein</fullName>
    </submittedName>
</protein>
<gene>
    <name evidence="5" type="ORF">K461DRAFT_276337</name>
</gene>
<evidence type="ECO:0000313" key="5">
    <source>
        <dbReference type="EMBL" id="KAF2155146.1"/>
    </source>
</evidence>
<feature type="domain" description="FAD-binding" evidence="4">
    <location>
        <begin position="110"/>
        <end position="366"/>
    </location>
</feature>
<dbReference type="InterPro" id="IPR002938">
    <property type="entry name" value="FAD-bd"/>
</dbReference>
<name>A0A9P4J4Y0_9PEZI</name>
<dbReference type="FunFam" id="3.50.50.60:FF:000153">
    <property type="entry name" value="Salicylate hydroxylase, putative"/>
    <property type="match status" value="1"/>
</dbReference>
<dbReference type="PRINTS" id="PR00420">
    <property type="entry name" value="RNGMNOXGNASE"/>
</dbReference>
<dbReference type="GO" id="GO:0016491">
    <property type="term" value="F:oxidoreductase activity"/>
    <property type="evidence" value="ECO:0007669"/>
    <property type="project" value="UniProtKB-KW"/>
</dbReference>
<keyword evidence="1" id="KW-0285">Flavoprotein</keyword>
<dbReference type="EMBL" id="ML996083">
    <property type="protein sequence ID" value="KAF2155146.1"/>
    <property type="molecule type" value="Genomic_DNA"/>
</dbReference>
<dbReference type="InterPro" id="IPR036188">
    <property type="entry name" value="FAD/NAD-bd_sf"/>
</dbReference>
<dbReference type="Proteomes" id="UP000799439">
    <property type="component" value="Unassembled WGS sequence"/>
</dbReference>
<dbReference type="Gene3D" id="3.50.50.60">
    <property type="entry name" value="FAD/NAD(P)-binding domain"/>
    <property type="match status" value="1"/>
</dbReference>
<dbReference type="AlphaFoldDB" id="A0A9P4J4Y0"/>
<dbReference type="PANTHER" id="PTHR46720:SF3">
    <property type="entry name" value="FAD-BINDING DOMAIN-CONTAINING PROTEIN-RELATED"/>
    <property type="match status" value="1"/>
</dbReference>